<dbReference type="Proteomes" id="UP000236178">
    <property type="component" value="Unassembled WGS sequence"/>
</dbReference>
<comment type="caution">
    <text evidence="2">The sequence shown here is derived from an EMBL/GenBank/DDBJ whole genome shotgun (WGS) entry which is preliminary data.</text>
</comment>
<dbReference type="EMBL" id="PJOS01000212">
    <property type="protein sequence ID" value="PKT67138.1"/>
    <property type="molecule type" value="Genomic_DNA"/>
</dbReference>
<dbReference type="AlphaFoldDB" id="A0A2I0SB35"/>
<evidence type="ECO:0000259" key="1">
    <source>
        <dbReference type="Pfam" id="PF13592"/>
    </source>
</evidence>
<proteinExistence type="predicted"/>
<feature type="domain" description="Winged helix-turn helix" evidence="1">
    <location>
        <begin position="64"/>
        <end position="108"/>
    </location>
</feature>
<reference evidence="2 3" key="1">
    <citation type="submission" date="2017-12" db="EMBL/GenBank/DDBJ databases">
        <title>Streptomyces populusis sp. nov., a novel endophytic actinobacterium isolated from stems of Populus adenopoda Maxim.</title>
        <authorList>
            <person name="Wang Z."/>
        </authorList>
    </citation>
    <scope>NUCLEOTIDE SEQUENCE [LARGE SCALE GENOMIC DNA]</scope>
    <source>
        <strain evidence="2 3">A249</strain>
    </source>
</reference>
<name>A0A2I0SB35_9ACTN</name>
<protein>
    <recommendedName>
        <fullName evidence="1">Winged helix-turn helix domain-containing protein</fullName>
    </recommendedName>
</protein>
<dbReference type="RefSeq" id="WP_103554873.1">
    <property type="nucleotide sequence ID" value="NZ_KZ627049.1"/>
</dbReference>
<gene>
    <name evidence="2" type="ORF">CW362_42115</name>
</gene>
<dbReference type="InterPro" id="IPR025959">
    <property type="entry name" value="Winged_HTH_dom"/>
</dbReference>
<keyword evidence="3" id="KW-1185">Reference proteome</keyword>
<dbReference type="Pfam" id="PF13592">
    <property type="entry name" value="HTH_33"/>
    <property type="match status" value="1"/>
</dbReference>
<evidence type="ECO:0000313" key="3">
    <source>
        <dbReference type="Proteomes" id="UP000236178"/>
    </source>
</evidence>
<evidence type="ECO:0000313" key="2">
    <source>
        <dbReference type="EMBL" id="PKT67138.1"/>
    </source>
</evidence>
<dbReference type="OrthoDB" id="8479510at2"/>
<accession>A0A2I0SB35</accession>
<organism evidence="2 3">
    <name type="scientific">Streptomyces populi</name>
    <dbReference type="NCBI Taxonomy" id="2058924"/>
    <lineage>
        <taxon>Bacteria</taxon>
        <taxon>Bacillati</taxon>
        <taxon>Actinomycetota</taxon>
        <taxon>Actinomycetes</taxon>
        <taxon>Kitasatosporales</taxon>
        <taxon>Streptomycetaceae</taxon>
        <taxon>Streptomyces</taxon>
    </lineage>
</organism>
<sequence length="124" mass="14225">MFKVWLKAVDIWWAKWRAGGREALTACPRGRQVGDHQVLSEAEQRAIRQAVLDHLPCDLGLVGQLRTRAAVRDLIAKLYRVRLTEQGVGKYLRRWGLTFQRPDKRAVEWTTRPTCSLTTLTGRA</sequence>